<keyword evidence="2" id="KW-1185">Reference proteome</keyword>
<proteinExistence type="predicted"/>
<name>A0ABX7SBJ6_9BIFI</name>
<evidence type="ECO:0000313" key="2">
    <source>
        <dbReference type="Proteomes" id="UP000663729"/>
    </source>
</evidence>
<dbReference type="RefSeq" id="WP_156099586.1">
    <property type="nucleotide sequence ID" value="NZ_CP071732.1"/>
</dbReference>
<gene>
    <name evidence="1" type="ORF">BSD967_10440</name>
</gene>
<dbReference type="EMBL" id="CP071732">
    <property type="protein sequence ID" value="QTB90696.1"/>
    <property type="molecule type" value="Genomic_DNA"/>
</dbReference>
<organism evidence="1 2">
    <name type="scientific">Bifidobacterium saguini</name>
    <dbReference type="NCBI Taxonomy" id="762210"/>
    <lineage>
        <taxon>Bacteria</taxon>
        <taxon>Bacillati</taxon>
        <taxon>Actinomycetota</taxon>
        <taxon>Actinomycetes</taxon>
        <taxon>Bifidobacteriales</taxon>
        <taxon>Bifidobacteriaceae</taxon>
        <taxon>Bifidobacterium</taxon>
    </lineage>
</organism>
<dbReference type="Proteomes" id="UP000663729">
    <property type="component" value="Chromosome"/>
</dbReference>
<protein>
    <submittedName>
        <fullName evidence="1">Uncharacterized protein</fullName>
    </submittedName>
</protein>
<sequence length="54" mass="5830">MEAIVMLFLVLGLSCIGLLAPFVWAAFGAIRLMVSLTLRVCVSILDLVWHGGGR</sequence>
<reference evidence="1 2" key="1">
    <citation type="submission" date="2021-03" db="EMBL/GenBank/DDBJ databases">
        <title>Genome sequencing of Bifidobacterium saguini DSMZ 23967.</title>
        <authorList>
            <person name="Kim J."/>
        </authorList>
    </citation>
    <scope>NUCLEOTIDE SEQUENCE [LARGE SCALE GENOMIC DNA]</scope>
    <source>
        <strain evidence="1 2">DSMZ 23967</strain>
    </source>
</reference>
<evidence type="ECO:0000313" key="1">
    <source>
        <dbReference type="EMBL" id="QTB90696.1"/>
    </source>
</evidence>
<accession>A0ABX7SBJ6</accession>